<proteinExistence type="predicted"/>
<reference evidence="2" key="2">
    <citation type="submission" date="2020-09" db="EMBL/GenBank/DDBJ databases">
        <authorList>
            <person name="Sun Q."/>
            <person name="Zhou Y."/>
        </authorList>
    </citation>
    <scope>NUCLEOTIDE SEQUENCE</scope>
    <source>
        <strain evidence="2">CGMCC 1.12698</strain>
    </source>
</reference>
<dbReference type="InterPro" id="IPR007630">
    <property type="entry name" value="RNA_pol_sigma70_r4"/>
</dbReference>
<keyword evidence="3" id="KW-1185">Reference proteome</keyword>
<evidence type="ECO:0000313" key="2">
    <source>
        <dbReference type="EMBL" id="GGE85855.1"/>
    </source>
</evidence>
<gene>
    <name evidence="2" type="ORF">GCM10007140_39030</name>
</gene>
<dbReference type="SUPFAM" id="SSF88659">
    <property type="entry name" value="Sigma3 and sigma4 domains of RNA polymerase sigma factors"/>
    <property type="match status" value="1"/>
</dbReference>
<name>A0A917AXW6_9BACI</name>
<comment type="caution">
    <text evidence="2">The sequence shown here is derived from an EMBL/GenBank/DDBJ whole genome shotgun (WGS) entry which is preliminary data.</text>
</comment>
<protein>
    <recommendedName>
        <fullName evidence="1">RNA polymerase sigma-70 region 4 domain-containing protein</fullName>
    </recommendedName>
</protein>
<reference evidence="2" key="1">
    <citation type="journal article" date="2014" name="Int. J. Syst. Evol. Microbiol.">
        <title>Complete genome sequence of Corynebacterium casei LMG S-19264T (=DSM 44701T), isolated from a smear-ripened cheese.</title>
        <authorList>
            <consortium name="US DOE Joint Genome Institute (JGI-PGF)"/>
            <person name="Walter F."/>
            <person name="Albersmeier A."/>
            <person name="Kalinowski J."/>
            <person name="Ruckert C."/>
        </authorList>
    </citation>
    <scope>NUCLEOTIDE SEQUENCE</scope>
    <source>
        <strain evidence="2">CGMCC 1.12698</strain>
    </source>
</reference>
<sequence>MSLVIQTFPLQDKTLYYVQCQTCKKDKILNSVSNISNMVSYDAYRRLCGCTCTNTTDKTVIVKEQAAPKKKESAKKAEPKQRKTVTVMIKGQEMTIKEIAEAYGISQSTVRQRVNAGKSEEEIIAPTKKKA</sequence>
<evidence type="ECO:0000313" key="3">
    <source>
        <dbReference type="Proteomes" id="UP000605259"/>
    </source>
</evidence>
<evidence type="ECO:0000259" key="1">
    <source>
        <dbReference type="Pfam" id="PF04545"/>
    </source>
</evidence>
<accession>A0A917AXW6</accession>
<dbReference type="Pfam" id="PF04545">
    <property type="entry name" value="Sigma70_r4"/>
    <property type="match status" value="1"/>
</dbReference>
<dbReference type="EMBL" id="BMFK01000012">
    <property type="protein sequence ID" value="GGE85855.1"/>
    <property type="molecule type" value="Genomic_DNA"/>
</dbReference>
<dbReference type="Gene3D" id="1.10.10.10">
    <property type="entry name" value="Winged helix-like DNA-binding domain superfamily/Winged helix DNA-binding domain"/>
    <property type="match status" value="1"/>
</dbReference>
<dbReference type="GO" id="GO:0006352">
    <property type="term" value="P:DNA-templated transcription initiation"/>
    <property type="evidence" value="ECO:0007669"/>
    <property type="project" value="InterPro"/>
</dbReference>
<dbReference type="RefSeq" id="WP_188390192.1">
    <property type="nucleotide sequence ID" value="NZ_BMFK01000012.1"/>
</dbReference>
<dbReference type="Proteomes" id="UP000605259">
    <property type="component" value="Unassembled WGS sequence"/>
</dbReference>
<dbReference type="InterPro" id="IPR013324">
    <property type="entry name" value="RNA_pol_sigma_r3/r4-like"/>
</dbReference>
<dbReference type="GO" id="GO:0003700">
    <property type="term" value="F:DNA-binding transcription factor activity"/>
    <property type="evidence" value="ECO:0007669"/>
    <property type="project" value="InterPro"/>
</dbReference>
<feature type="domain" description="RNA polymerase sigma-70 region 4" evidence="1">
    <location>
        <begin position="83"/>
        <end position="114"/>
    </location>
</feature>
<organism evidence="2 3">
    <name type="scientific">Priestia taiwanensis</name>
    <dbReference type="NCBI Taxonomy" id="1347902"/>
    <lineage>
        <taxon>Bacteria</taxon>
        <taxon>Bacillati</taxon>
        <taxon>Bacillota</taxon>
        <taxon>Bacilli</taxon>
        <taxon>Bacillales</taxon>
        <taxon>Bacillaceae</taxon>
        <taxon>Priestia</taxon>
    </lineage>
</organism>
<dbReference type="AlphaFoldDB" id="A0A917AXW6"/>
<dbReference type="InterPro" id="IPR036388">
    <property type="entry name" value="WH-like_DNA-bd_sf"/>
</dbReference>